<sequence length="163" mass="17877">MSHRQILSEQPAIAKSPLGFKKPTLPWTVILVFIVFTALAAIGGAGKILTVTFPVIALAVGIYLYFRAPILYNGFTWWIWFLTPFVRRVADFRSSYTEPSPMLLAPFLVTAISLIAVCQNLPNARRLGGLPFVMAMAGTLYGYLVGLINIPNAFIVTSTAGRK</sequence>
<dbReference type="RefSeq" id="WP_330482819.1">
    <property type="nucleotide sequence ID" value="NZ_JAZBJZ010000018.1"/>
</dbReference>
<dbReference type="AlphaFoldDB" id="A0AAW9PR82"/>
<proteinExistence type="predicted"/>
<keyword evidence="1" id="KW-1133">Transmembrane helix</keyword>
<dbReference type="Proteomes" id="UP001333818">
    <property type="component" value="Unassembled WGS sequence"/>
</dbReference>
<evidence type="ECO:0000313" key="2">
    <source>
        <dbReference type="EMBL" id="MEE3716390.1"/>
    </source>
</evidence>
<reference evidence="2" key="1">
    <citation type="submission" date="2024-01" db="EMBL/GenBank/DDBJ databases">
        <title>Bank of Algae and Cyanobacteria of the Azores (BACA) strain genomes.</title>
        <authorList>
            <person name="Luz R."/>
            <person name="Cordeiro R."/>
            <person name="Fonseca A."/>
            <person name="Goncalves V."/>
        </authorList>
    </citation>
    <scope>NUCLEOTIDE SEQUENCE</scope>
    <source>
        <strain evidence="2">BACA0141</strain>
    </source>
</reference>
<comment type="caution">
    <text evidence="2">The sequence shown here is derived from an EMBL/GenBank/DDBJ whole genome shotgun (WGS) entry which is preliminary data.</text>
</comment>
<evidence type="ECO:0000313" key="3">
    <source>
        <dbReference type="Proteomes" id="UP001333818"/>
    </source>
</evidence>
<feature type="transmembrane region" description="Helical" evidence="1">
    <location>
        <begin position="24"/>
        <end position="41"/>
    </location>
</feature>
<keyword evidence="3" id="KW-1185">Reference proteome</keyword>
<dbReference type="EMBL" id="JAZBJZ010000018">
    <property type="protein sequence ID" value="MEE3716390.1"/>
    <property type="molecule type" value="Genomic_DNA"/>
</dbReference>
<keyword evidence="1" id="KW-0812">Transmembrane</keyword>
<protein>
    <submittedName>
        <fullName evidence="2">Uncharacterized protein</fullName>
    </submittedName>
</protein>
<name>A0AAW9PR82_9CYAN</name>
<organism evidence="2 3">
    <name type="scientific">Tumidithrix elongata BACA0141</name>
    <dbReference type="NCBI Taxonomy" id="2716417"/>
    <lineage>
        <taxon>Bacteria</taxon>
        <taxon>Bacillati</taxon>
        <taxon>Cyanobacteriota</taxon>
        <taxon>Cyanophyceae</taxon>
        <taxon>Pseudanabaenales</taxon>
        <taxon>Pseudanabaenaceae</taxon>
        <taxon>Tumidithrix</taxon>
        <taxon>Tumidithrix elongata</taxon>
    </lineage>
</organism>
<keyword evidence="1" id="KW-0472">Membrane</keyword>
<feature type="transmembrane region" description="Helical" evidence="1">
    <location>
        <begin position="134"/>
        <end position="156"/>
    </location>
</feature>
<feature type="transmembrane region" description="Helical" evidence="1">
    <location>
        <begin position="102"/>
        <end position="122"/>
    </location>
</feature>
<accession>A0AAW9PR82</accession>
<evidence type="ECO:0000256" key="1">
    <source>
        <dbReference type="SAM" id="Phobius"/>
    </source>
</evidence>
<gene>
    <name evidence="2" type="ORF">V2H45_06510</name>
</gene>